<accession>A0A1Y3PAF7</accession>
<keyword evidence="3 6" id="KW-0808">Transferase</keyword>
<keyword evidence="10" id="KW-0378">Hydrolase</keyword>
<dbReference type="SUPFAM" id="SSF51230">
    <property type="entry name" value="Single hybrid motif"/>
    <property type="match status" value="1"/>
</dbReference>
<evidence type="ECO:0000256" key="5">
    <source>
        <dbReference type="ARBA" id="ARBA00023315"/>
    </source>
</evidence>
<feature type="domain" description="Lipoyl-binding" evidence="8">
    <location>
        <begin position="2"/>
        <end position="77"/>
    </location>
</feature>
<evidence type="ECO:0000256" key="7">
    <source>
        <dbReference type="SAM" id="MobiDB-lite"/>
    </source>
</evidence>
<dbReference type="Pfam" id="PF02817">
    <property type="entry name" value="E3_binding"/>
    <property type="match status" value="1"/>
</dbReference>
<dbReference type="PROSITE" id="PS50968">
    <property type="entry name" value="BIOTINYL_LIPOYL"/>
    <property type="match status" value="1"/>
</dbReference>
<dbReference type="InterPro" id="IPR004167">
    <property type="entry name" value="PSBD"/>
</dbReference>
<dbReference type="Pfam" id="PF00364">
    <property type="entry name" value="Biotin_lipoyl"/>
    <property type="match status" value="1"/>
</dbReference>
<comment type="cofactor">
    <cofactor evidence="1 6">
        <name>(R)-lipoate</name>
        <dbReference type="ChEBI" id="CHEBI:83088"/>
    </cofactor>
</comment>
<evidence type="ECO:0000313" key="10">
    <source>
        <dbReference type="EMBL" id="OUM84305.1"/>
    </source>
</evidence>
<dbReference type="Pfam" id="PF00198">
    <property type="entry name" value="2-oxoacid_dh"/>
    <property type="match status" value="1"/>
</dbReference>
<dbReference type="EMBL" id="LZRT01000134">
    <property type="protein sequence ID" value="OUM84305.1"/>
    <property type="molecule type" value="Genomic_DNA"/>
</dbReference>
<evidence type="ECO:0000256" key="4">
    <source>
        <dbReference type="ARBA" id="ARBA00022823"/>
    </source>
</evidence>
<evidence type="ECO:0000256" key="3">
    <source>
        <dbReference type="ARBA" id="ARBA00022679"/>
    </source>
</evidence>
<dbReference type="InterPro" id="IPR036625">
    <property type="entry name" value="E3-bd_dom_sf"/>
</dbReference>
<dbReference type="InterPro" id="IPR001078">
    <property type="entry name" value="2-oxoacid_DH_actylTfrase"/>
</dbReference>
<feature type="domain" description="Peripheral subunit-binding (PSBD)" evidence="9">
    <location>
        <begin position="157"/>
        <end position="194"/>
    </location>
</feature>
<keyword evidence="4 6" id="KW-0450">Lipoyl</keyword>
<dbReference type="Gene3D" id="2.40.50.100">
    <property type="match status" value="1"/>
</dbReference>
<name>A0A1Y3PAF7_9BACI</name>
<dbReference type="CDD" id="cd06849">
    <property type="entry name" value="lipoyl_domain"/>
    <property type="match status" value="1"/>
</dbReference>
<dbReference type="Proteomes" id="UP000196475">
    <property type="component" value="Unassembled WGS sequence"/>
</dbReference>
<dbReference type="GO" id="GO:0016787">
    <property type="term" value="F:hydrolase activity"/>
    <property type="evidence" value="ECO:0007669"/>
    <property type="project" value="UniProtKB-KW"/>
</dbReference>
<dbReference type="SUPFAM" id="SSF52777">
    <property type="entry name" value="CoA-dependent acyltransferases"/>
    <property type="match status" value="1"/>
</dbReference>
<evidence type="ECO:0000256" key="2">
    <source>
        <dbReference type="ARBA" id="ARBA00007317"/>
    </source>
</evidence>
<sequence length="469" mass="50738">MTFEFRLPDIGEGIAEGEIVKWLVKEGDQVKEDDIIAEVQTDKAVVEIPSPVNGKVLKLHAKEGEVVRVGSVLVTFATEEATTQVDGQPQTADEKPADQNQFAIAEQALEKSAAKPVPPSIQPPEPAQKNQPAGGEQPAADDDKQPPASAPGRAMILATPAVRKYAREKGVDLSLIQGTGRHGQITREDVDRALRAAASEASEGSREAGTPATATVLQEPVPATAAAQQASREKDAAREHRVPLRGVRRAVAESMVRSKYTAPHVTIMDEVDVSQLVALRTRLKPRAEEQGIKLTYLPFVIKALIAAARRFPEINASLDDEAQEIVYKHEYNIGIATATEQGLIVPVIHQADRKSILQLAQAIQVLAQKARERKISLEELRGGTISITNIGSAGGLFFTPIINHPEVAILGVGRITEKPVVRSGQILVAPVMSLSLSFDHRVIDGELAQRALNYIKELLKDPENLLMEV</sequence>
<dbReference type="FunFam" id="3.30.559.10:FF:000007">
    <property type="entry name" value="Dihydrolipoamide acetyltransferase component of pyruvate dehydrogenase complex"/>
    <property type="match status" value="1"/>
</dbReference>
<dbReference type="InterPro" id="IPR011053">
    <property type="entry name" value="Single_hybrid_motif"/>
</dbReference>
<dbReference type="InterPro" id="IPR000089">
    <property type="entry name" value="Biotin_lipoyl"/>
</dbReference>
<dbReference type="InterPro" id="IPR003016">
    <property type="entry name" value="2-oxoA_DH_lipoyl-BS"/>
</dbReference>
<feature type="compositionally biased region" description="Pro residues" evidence="7">
    <location>
        <begin position="116"/>
        <end position="126"/>
    </location>
</feature>
<dbReference type="PROSITE" id="PS51826">
    <property type="entry name" value="PSBD"/>
    <property type="match status" value="1"/>
</dbReference>
<dbReference type="SUPFAM" id="SSF47005">
    <property type="entry name" value="Peripheral subunit-binding domain of 2-oxo acid dehydrogenase complex"/>
    <property type="match status" value="1"/>
</dbReference>
<dbReference type="InterPro" id="IPR050743">
    <property type="entry name" value="2-oxoacid_DH_E2_comp"/>
</dbReference>
<dbReference type="GO" id="GO:0031405">
    <property type="term" value="F:lipoic acid binding"/>
    <property type="evidence" value="ECO:0007669"/>
    <property type="project" value="TreeGrafter"/>
</dbReference>
<protein>
    <recommendedName>
        <fullName evidence="6">Dihydrolipoamide acetyltransferase component of pyruvate dehydrogenase complex</fullName>
        <ecNumber evidence="6">2.3.1.-</ecNumber>
    </recommendedName>
</protein>
<evidence type="ECO:0000313" key="11">
    <source>
        <dbReference type="Proteomes" id="UP000196475"/>
    </source>
</evidence>
<evidence type="ECO:0000256" key="6">
    <source>
        <dbReference type="RuleBase" id="RU003423"/>
    </source>
</evidence>
<evidence type="ECO:0000259" key="8">
    <source>
        <dbReference type="PROSITE" id="PS50968"/>
    </source>
</evidence>
<dbReference type="PROSITE" id="PS00189">
    <property type="entry name" value="LIPOYL"/>
    <property type="match status" value="1"/>
</dbReference>
<dbReference type="GO" id="GO:0005737">
    <property type="term" value="C:cytoplasm"/>
    <property type="evidence" value="ECO:0007669"/>
    <property type="project" value="TreeGrafter"/>
</dbReference>
<feature type="region of interest" description="Disordered" evidence="7">
    <location>
        <begin position="110"/>
        <end position="152"/>
    </location>
</feature>
<evidence type="ECO:0000259" key="9">
    <source>
        <dbReference type="PROSITE" id="PS51826"/>
    </source>
</evidence>
<dbReference type="EC" id="2.3.1.-" evidence="6"/>
<evidence type="ECO:0000256" key="1">
    <source>
        <dbReference type="ARBA" id="ARBA00001938"/>
    </source>
</evidence>
<organism evidence="10 11">
    <name type="scientific">Bacillus thermozeamaize</name>
    <dbReference type="NCBI Taxonomy" id="230954"/>
    <lineage>
        <taxon>Bacteria</taxon>
        <taxon>Bacillati</taxon>
        <taxon>Bacillota</taxon>
        <taxon>Bacilli</taxon>
        <taxon>Bacillales</taxon>
        <taxon>Bacillaceae</taxon>
        <taxon>Bacillus</taxon>
    </lineage>
</organism>
<keyword evidence="5 6" id="KW-0012">Acyltransferase</keyword>
<dbReference type="AlphaFoldDB" id="A0A1Y3PAF7"/>
<comment type="caution">
    <text evidence="10">The sequence shown here is derived from an EMBL/GenBank/DDBJ whole genome shotgun (WGS) entry which is preliminary data.</text>
</comment>
<proteinExistence type="inferred from homology"/>
<dbReference type="Gene3D" id="4.10.320.10">
    <property type="entry name" value="E3-binding domain"/>
    <property type="match status" value="1"/>
</dbReference>
<dbReference type="PANTHER" id="PTHR43178:SF5">
    <property type="entry name" value="LIPOAMIDE ACYLTRANSFERASE COMPONENT OF BRANCHED-CHAIN ALPHA-KETO ACID DEHYDROGENASE COMPLEX, MITOCHONDRIAL"/>
    <property type="match status" value="1"/>
</dbReference>
<dbReference type="GO" id="GO:0016407">
    <property type="term" value="F:acetyltransferase activity"/>
    <property type="evidence" value="ECO:0007669"/>
    <property type="project" value="TreeGrafter"/>
</dbReference>
<reference evidence="11" key="1">
    <citation type="submission" date="2016-06" db="EMBL/GenBank/DDBJ databases">
        <authorList>
            <person name="Nascimento L."/>
            <person name="Pereira R.V."/>
            <person name="Martins L.F."/>
            <person name="Quaggio R.B."/>
            <person name="Silva A.M."/>
            <person name="Setubal J.C."/>
        </authorList>
    </citation>
    <scope>NUCLEOTIDE SEQUENCE [LARGE SCALE GENOMIC DNA]</scope>
</reference>
<comment type="similarity">
    <text evidence="2 6">Belongs to the 2-oxoacid dehydrogenase family.</text>
</comment>
<dbReference type="PANTHER" id="PTHR43178">
    <property type="entry name" value="DIHYDROLIPOAMIDE ACETYLTRANSFERASE COMPONENT OF PYRUVATE DEHYDROGENASE COMPLEX"/>
    <property type="match status" value="1"/>
</dbReference>
<dbReference type="Gene3D" id="3.30.559.10">
    <property type="entry name" value="Chloramphenicol acetyltransferase-like domain"/>
    <property type="match status" value="1"/>
</dbReference>
<gene>
    <name evidence="10" type="ORF">BAA01_04485</name>
</gene>
<dbReference type="InterPro" id="IPR023213">
    <property type="entry name" value="CAT-like_dom_sf"/>
</dbReference>